<dbReference type="GO" id="GO:0005886">
    <property type="term" value="C:plasma membrane"/>
    <property type="evidence" value="ECO:0007669"/>
    <property type="project" value="TreeGrafter"/>
</dbReference>
<dbReference type="InterPro" id="IPR051599">
    <property type="entry name" value="Cell_Envelope_Assoc"/>
</dbReference>
<proteinExistence type="predicted"/>
<dbReference type="PANTHER" id="PTHR30336">
    <property type="entry name" value="INNER MEMBRANE PROTEIN, PROBABLE PERMEASE"/>
    <property type="match status" value="1"/>
</dbReference>
<feature type="domain" description="DUF218" evidence="2">
    <location>
        <begin position="48"/>
        <end position="174"/>
    </location>
</feature>
<feature type="transmembrane region" description="Helical" evidence="1">
    <location>
        <begin position="46"/>
        <end position="65"/>
    </location>
</feature>
<dbReference type="AlphaFoldDB" id="A0A165QTI6"/>
<dbReference type="GeneID" id="82257512"/>
<keyword evidence="1" id="KW-1133">Transmembrane helix</keyword>
<evidence type="ECO:0000313" key="5">
    <source>
        <dbReference type="Proteomes" id="UP000076630"/>
    </source>
</evidence>
<protein>
    <submittedName>
        <fullName evidence="3">Protein SanA</fullName>
    </submittedName>
    <submittedName>
        <fullName evidence="4">SanA protein</fullName>
    </submittedName>
</protein>
<dbReference type="InterPro" id="IPR003848">
    <property type="entry name" value="DUF218"/>
</dbReference>
<evidence type="ECO:0000313" key="4">
    <source>
        <dbReference type="EMBL" id="SEJ05722.1"/>
    </source>
</evidence>
<dbReference type="Proteomes" id="UP000076630">
    <property type="component" value="Unassembled WGS sequence"/>
</dbReference>
<gene>
    <name evidence="3" type="ORF">AV926_15320</name>
    <name evidence="4" type="ORF">SAMN04488018_110103</name>
</gene>
<dbReference type="Pfam" id="PF02698">
    <property type="entry name" value="DUF218"/>
    <property type="match status" value="1"/>
</dbReference>
<dbReference type="PANTHER" id="PTHR30336:SF20">
    <property type="entry name" value="DUF218 DOMAIN-CONTAINING PROTEIN"/>
    <property type="match status" value="1"/>
</dbReference>
<evidence type="ECO:0000313" key="6">
    <source>
        <dbReference type="Proteomes" id="UP000183077"/>
    </source>
</evidence>
<keyword evidence="1" id="KW-0812">Transmembrane</keyword>
<dbReference type="EMBL" id="FNYS01000010">
    <property type="protein sequence ID" value="SEJ05722.1"/>
    <property type="molecule type" value="Genomic_DNA"/>
</dbReference>
<sequence>MKKIIKYGLYLVCILILTTWFANYRVTKTTKEQLYNSVSEIPHNKVGVVLGTTKLLAGGFVNYYFTYRIDATVALYKAGKIDYIVVSGDHSRNDYNEPKDMEQALIEHGIPKEKIYLDYAGLRTLDSVYRMKAIFGQDSFTIISQPFHNERAVYIANHLDLKTVAYNAKDVSRNYGFKTMLREKFARVKVLLDNLINKKPKYLGDPVIIGEGVIQERAQDK</sequence>
<dbReference type="RefSeq" id="WP_038985797.1">
    <property type="nucleotide sequence ID" value="NZ_FNYS01000010.1"/>
</dbReference>
<name>A0A165QTI6_9FLAO</name>
<accession>A0A165QTI6</accession>
<evidence type="ECO:0000259" key="2">
    <source>
        <dbReference type="Pfam" id="PF02698"/>
    </source>
</evidence>
<keyword evidence="1" id="KW-0472">Membrane</keyword>
<feature type="transmembrane region" description="Helical" evidence="1">
    <location>
        <begin position="7"/>
        <end position="26"/>
    </location>
</feature>
<reference evidence="3 5" key="1">
    <citation type="submission" date="2016-01" db="EMBL/GenBank/DDBJ databases">
        <title>Whole genome sequencing of Myroides marinus L41.</title>
        <authorList>
            <person name="Hong K.W."/>
        </authorList>
    </citation>
    <scope>NUCLEOTIDE SEQUENCE [LARGE SCALE GENOMIC DNA]</scope>
    <source>
        <strain evidence="3 5">L41</strain>
    </source>
</reference>
<evidence type="ECO:0000256" key="1">
    <source>
        <dbReference type="SAM" id="Phobius"/>
    </source>
</evidence>
<evidence type="ECO:0000313" key="3">
    <source>
        <dbReference type="EMBL" id="KZE76514.1"/>
    </source>
</evidence>
<dbReference type="Proteomes" id="UP000183077">
    <property type="component" value="Unassembled WGS sequence"/>
</dbReference>
<keyword evidence="5" id="KW-1185">Reference proteome</keyword>
<reference evidence="4 6" key="2">
    <citation type="submission" date="2016-10" db="EMBL/GenBank/DDBJ databases">
        <authorList>
            <person name="de Groot N.N."/>
        </authorList>
    </citation>
    <scope>NUCLEOTIDE SEQUENCE [LARGE SCALE GENOMIC DNA]</scope>
    <source>
        <strain evidence="4 6">DSM 23048</strain>
    </source>
</reference>
<dbReference type="CDD" id="cd06259">
    <property type="entry name" value="YdcF-like"/>
    <property type="match status" value="1"/>
</dbReference>
<organism evidence="3 5">
    <name type="scientific">Myroides marinus</name>
    <dbReference type="NCBI Taxonomy" id="703342"/>
    <lineage>
        <taxon>Bacteria</taxon>
        <taxon>Pseudomonadati</taxon>
        <taxon>Bacteroidota</taxon>
        <taxon>Flavobacteriia</taxon>
        <taxon>Flavobacteriales</taxon>
        <taxon>Flavobacteriaceae</taxon>
        <taxon>Myroides</taxon>
    </lineage>
</organism>
<dbReference type="EMBL" id="LQNU01000076">
    <property type="protein sequence ID" value="KZE76514.1"/>
    <property type="molecule type" value="Genomic_DNA"/>
</dbReference>
<dbReference type="OrthoDB" id="9782395at2"/>